<comment type="caution">
    <text evidence="2">The sequence shown here is derived from an EMBL/GenBank/DDBJ whole genome shotgun (WGS) entry which is preliminary data.</text>
</comment>
<dbReference type="Pfam" id="PF12770">
    <property type="entry name" value="CHAT"/>
    <property type="match status" value="1"/>
</dbReference>
<name>A0A258FR09_9CAUL</name>
<feature type="domain" description="CHAT" evidence="1">
    <location>
        <begin position="149"/>
        <end position="326"/>
    </location>
</feature>
<dbReference type="Proteomes" id="UP000215595">
    <property type="component" value="Unassembled WGS sequence"/>
</dbReference>
<dbReference type="EMBL" id="NCEB01000007">
    <property type="protein sequence ID" value="OYX34766.1"/>
    <property type="molecule type" value="Genomic_DNA"/>
</dbReference>
<dbReference type="AlphaFoldDB" id="A0A258FR09"/>
<organism evidence="2 3">
    <name type="scientific">Brevundimonas subvibrioides</name>
    <dbReference type="NCBI Taxonomy" id="74313"/>
    <lineage>
        <taxon>Bacteria</taxon>
        <taxon>Pseudomonadati</taxon>
        <taxon>Pseudomonadota</taxon>
        <taxon>Alphaproteobacteria</taxon>
        <taxon>Caulobacterales</taxon>
        <taxon>Caulobacteraceae</taxon>
        <taxon>Brevundimonas</taxon>
    </lineage>
</organism>
<accession>A0A258FR09</accession>
<evidence type="ECO:0000313" key="2">
    <source>
        <dbReference type="EMBL" id="OYX34766.1"/>
    </source>
</evidence>
<sequence length="352" mass="38049">MSRQTSVISASGDYEEIILQMAKHLGRGKNRRDVFNLIYGRGSKPRSKKQVADQLGRTGNTQVIQDALDELAKHHLVVRTENGGQVKDGSRYLYGKAEFVRANRDSILRFADNPNAAKRVATKRRPAFDVAVSFVKPAPQRARASGTKATRSSKVAKLKIALLMTNPDSLASLQTGVEARYIDESIRLSPRASEVELKVVPAPTLTSLLDTLNSYRPSVLHFSGHGGGRALVFDNQKAGEDGGTVLDFDMIAQVLGATRANPELLVLVACDTLDGAERFLDEVPVVIAMADSIGDEAACEFSAQFYRTLSTGETISNSLAQAKIVLKSKGYGDADLPTFLVRKGSTAAKSLL</sequence>
<evidence type="ECO:0000313" key="3">
    <source>
        <dbReference type="Proteomes" id="UP000215595"/>
    </source>
</evidence>
<reference evidence="2 3" key="1">
    <citation type="submission" date="2017-03" db="EMBL/GenBank/DDBJ databases">
        <title>Lifting the veil on microbial sulfur biogeochemistry in mining wastewaters.</title>
        <authorList>
            <person name="Kantor R.S."/>
            <person name="Colenbrander Nelson T."/>
            <person name="Marshall S."/>
            <person name="Bennett D."/>
            <person name="Apte S."/>
            <person name="Camacho D."/>
            <person name="Thomas B.C."/>
            <person name="Warren L.A."/>
            <person name="Banfield J.F."/>
        </authorList>
    </citation>
    <scope>NUCLEOTIDE SEQUENCE [LARGE SCALE GENOMIC DNA]</scope>
    <source>
        <strain evidence="2">32-69-9</strain>
    </source>
</reference>
<dbReference type="InterPro" id="IPR024983">
    <property type="entry name" value="CHAT_dom"/>
</dbReference>
<evidence type="ECO:0000259" key="1">
    <source>
        <dbReference type="Pfam" id="PF12770"/>
    </source>
</evidence>
<proteinExistence type="predicted"/>
<protein>
    <recommendedName>
        <fullName evidence="1">CHAT domain-containing protein</fullName>
    </recommendedName>
</protein>
<gene>
    <name evidence="2" type="ORF">B7Z01_04275</name>
</gene>